<reference evidence="1 2" key="1">
    <citation type="submission" date="2017-10" db="EMBL/GenBank/DDBJ databases">
        <title>Novel microbial diversity and functional potential in the marine mammal oral microbiome.</title>
        <authorList>
            <person name="Dudek N.K."/>
            <person name="Sun C.L."/>
            <person name="Burstein D."/>
            <person name="Kantor R.S."/>
            <person name="Aliaga Goltsman D.S."/>
            <person name="Bik E.M."/>
            <person name="Thomas B.C."/>
            <person name="Banfield J.F."/>
            <person name="Relman D.A."/>
        </authorList>
    </citation>
    <scope>NUCLEOTIDE SEQUENCE [LARGE SCALE GENOMIC DNA]</scope>
    <source>
        <strain evidence="1">DOLJORAL78_61_10</strain>
    </source>
</reference>
<accession>A0A2G6K8C2</accession>
<dbReference type="EMBL" id="PDSL01000061">
    <property type="protein sequence ID" value="PIE31904.1"/>
    <property type="molecule type" value="Genomic_DNA"/>
</dbReference>
<sequence length="228" mass="23802">MATRGSGPLTSLVAITQTGPREPWTTVGFDFVVGDDGDGIIAFANGVVRITPGEPSLGGLVVTHPGGAELIDLDGIGVTVIDQADQLTMATLGHHPNGAIELDHLVITTDSLERTSETITAQLDLPLKRVRETSSVRQGFHRFAPVGDHRGCIIEVVETPGVDHASLMGWVATVASPDDLHRLADDLGPDLVSPPKPAVQSGRLIATVRPDAGLGVPVALMTPEPGRC</sequence>
<comment type="caution">
    <text evidence="1">The sequence shown here is derived from an EMBL/GenBank/DDBJ whole genome shotgun (WGS) entry which is preliminary data.</text>
</comment>
<protein>
    <recommendedName>
        <fullName evidence="3">VOC domain-containing protein</fullName>
    </recommendedName>
</protein>
<organism evidence="1 2">
    <name type="scientific">Ilumatobacter coccineus</name>
    <dbReference type="NCBI Taxonomy" id="467094"/>
    <lineage>
        <taxon>Bacteria</taxon>
        <taxon>Bacillati</taxon>
        <taxon>Actinomycetota</taxon>
        <taxon>Acidimicrobiia</taxon>
        <taxon>Acidimicrobiales</taxon>
        <taxon>Ilumatobacteraceae</taxon>
        <taxon>Ilumatobacter</taxon>
    </lineage>
</organism>
<gene>
    <name evidence="1" type="ORF">CSA55_04605</name>
</gene>
<name>A0A2G6K8C2_9ACTN</name>
<dbReference type="AlphaFoldDB" id="A0A2G6K8C2"/>
<dbReference type="InterPro" id="IPR029068">
    <property type="entry name" value="Glyas_Bleomycin-R_OHBP_Dase"/>
</dbReference>
<dbReference type="Proteomes" id="UP000230914">
    <property type="component" value="Unassembled WGS sequence"/>
</dbReference>
<evidence type="ECO:0000313" key="1">
    <source>
        <dbReference type="EMBL" id="PIE31904.1"/>
    </source>
</evidence>
<evidence type="ECO:0008006" key="3">
    <source>
        <dbReference type="Google" id="ProtNLM"/>
    </source>
</evidence>
<dbReference type="SUPFAM" id="SSF54593">
    <property type="entry name" value="Glyoxalase/Bleomycin resistance protein/Dihydroxybiphenyl dioxygenase"/>
    <property type="match status" value="1"/>
</dbReference>
<proteinExistence type="predicted"/>
<evidence type="ECO:0000313" key="2">
    <source>
        <dbReference type="Proteomes" id="UP000230914"/>
    </source>
</evidence>